<feature type="transmembrane region" description="Helical" evidence="1">
    <location>
        <begin position="222"/>
        <end position="246"/>
    </location>
</feature>
<keyword evidence="1" id="KW-1133">Transmembrane helix</keyword>
<feature type="transmembrane region" description="Helical" evidence="1">
    <location>
        <begin position="175"/>
        <end position="202"/>
    </location>
</feature>
<reference evidence="2 3" key="1">
    <citation type="submission" date="2024-09" db="EMBL/GenBank/DDBJ databases">
        <title>Laminarin stimulates single cell rates of sulfate reduction while oxygen inhibits transcriptomic activity in coastal marine sediment.</title>
        <authorList>
            <person name="Lindsay M."/>
            <person name="Orcutt B."/>
            <person name="Emerson D."/>
            <person name="Stepanauskas R."/>
            <person name="D'Angelo T."/>
        </authorList>
    </citation>
    <scope>NUCLEOTIDE SEQUENCE [LARGE SCALE GENOMIC DNA]</scope>
    <source>
        <strain evidence="2">SAG AM-311-K15</strain>
    </source>
</reference>
<evidence type="ECO:0000313" key="3">
    <source>
        <dbReference type="Proteomes" id="UP001594351"/>
    </source>
</evidence>
<feature type="transmembrane region" description="Helical" evidence="1">
    <location>
        <begin position="151"/>
        <end position="169"/>
    </location>
</feature>
<feature type="transmembrane region" description="Helical" evidence="1">
    <location>
        <begin position="89"/>
        <end position="119"/>
    </location>
</feature>
<accession>A0ABV6Z0G5</accession>
<evidence type="ECO:0000313" key="2">
    <source>
        <dbReference type="EMBL" id="MFC1851933.1"/>
    </source>
</evidence>
<name>A0ABV6Z0G5_UNCC1</name>
<feature type="transmembrane region" description="Helical" evidence="1">
    <location>
        <begin position="316"/>
        <end position="336"/>
    </location>
</feature>
<feature type="transmembrane region" description="Helical" evidence="1">
    <location>
        <begin position="294"/>
        <end position="310"/>
    </location>
</feature>
<keyword evidence="3" id="KW-1185">Reference proteome</keyword>
<dbReference type="EMBL" id="JBHPBY010000243">
    <property type="protein sequence ID" value="MFC1851933.1"/>
    <property type="molecule type" value="Genomic_DNA"/>
</dbReference>
<evidence type="ECO:0008006" key="4">
    <source>
        <dbReference type="Google" id="ProtNLM"/>
    </source>
</evidence>
<keyword evidence="1" id="KW-0472">Membrane</keyword>
<feature type="transmembrane region" description="Helical" evidence="1">
    <location>
        <begin position="125"/>
        <end position="144"/>
    </location>
</feature>
<keyword evidence="1" id="KW-0812">Transmembrane</keyword>
<protein>
    <recommendedName>
        <fullName evidence="4">Glycosyltransferase RgtA/B/C/D-like domain-containing protein</fullName>
    </recommendedName>
</protein>
<dbReference type="Proteomes" id="UP001594351">
    <property type="component" value="Unassembled WGS sequence"/>
</dbReference>
<proteinExistence type="predicted"/>
<sequence>MNQAQKEHSESAMKSPSKMATILLPSVVDIIFIRMFINIIRRPISSLDIWWHLKTGEWIVNKGAVPHLNLYSFTAPDAVWITHEWLSQLVFYLMYSMFGGSGLAFLRALLFATMLIVIYKTLTNGGTHFLLAVLLIILGSQLLVPAATLRPWLFSNLLAALLIMLFSGTKSEKRWYFAMPVILWLWSNFHGSYVIGYIICFLKLIELYTSPADRKGVFKRFLGLYLLSCALLFVNPNGLSLLFYPLKYRLGSLFFAYITEWQQPDFHSLFGLIFEVYLGLLILSVLYSGKKLTISELLTVIIFIHLSLTAKRNAPYLLITTVPILSNHLTVFLRAWRLKWEQRIREKGTFWSQLLTWCIIETDRLAFLDRNFRKHTYLICFMVGVLLYFSVSPQEAPGVAYDFQKELAPGFPVAAVDYLKERNISGPLLNYFNWGGYLIWHLYPQVKVFIDGRADPYPPEILKDYYSLHHLNNWRSILDRYQIEWVLYPTKEHLTQVLDEAEDWIKVYHDENAVLFQRIKKDVALKER</sequence>
<feature type="transmembrane region" description="Helical" evidence="1">
    <location>
        <begin position="20"/>
        <end position="37"/>
    </location>
</feature>
<comment type="caution">
    <text evidence="2">The sequence shown here is derived from an EMBL/GenBank/DDBJ whole genome shotgun (WGS) entry which is preliminary data.</text>
</comment>
<organism evidence="2 3">
    <name type="scientific">candidate division CSSED10-310 bacterium</name>
    <dbReference type="NCBI Taxonomy" id="2855610"/>
    <lineage>
        <taxon>Bacteria</taxon>
        <taxon>Bacteria division CSSED10-310</taxon>
    </lineage>
</organism>
<feature type="transmembrane region" description="Helical" evidence="1">
    <location>
        <begin position="266"/>
        <end position="287"/>
    </location>
</feature>
<evidence type="ECO:0000256" key="1">
    <source>
        <dbReference type="SAM" id="Phobius"/>
    </source>
</evidence>
<feature type="transmembrane region" description="Helical" evidence="1">
    <location>
        <begin position="375"/>
        <end position="391"/>
    </location>
</feature>
<gene>
    <name evidence="2" type="ORF">ACFL27_17205</name>
</gene>